<evidence type="ECO:0000313" key="1">
    <source>
        <dbReference type="EMBL" id="VUZ42124.1"/>
    </source>
</evidence>
<gene>
    <name evidence="1" type="ORF">WMSIL1_LOCUS2778</name>
</gene>
<dbReference type="GO" id="GO:0003712">
    <property type="term" value="F:transcription coregulator activity"/>
    <property type="evidence" value="ECO:0007669"/>
    <property type="project" value="TreeGrafter"/>
</dbReference>
<name>A0A564Y6I4_HYMDI</name>
<dbReference type="InterPro" id="IPR004127">
    <property type="entry name" value="Prefoldin_subunit_alpha"/>
</dbReference>
<dbReference type="EMBL" id="CABIJS010000077">
    <property type="protein sequence ID" value="VUZ42124.1"/>
    <property type="molecule type" value="Genomic_DNA"/>
</dbReference>
<sequence length="164" mass="18773">MSVEDAAITEKIAKIETFVNEKLRNDLKRVLDAGDAIYGDISGYLELQNLLEKFSEMDVKSEGDADKEGMETMISMGLNFYMKANIPSLEKLYVDVGLGFHIELTHKEALECIRQRIGFLNGKAEVFRKKAFEIRAQIRVSLETLRILQKLDVKTRPDYRDPLL</sequence>
<dbReference type="PANTHER" id="PTHR13345">
    <property type="entry name" value="MEDIATOR OF RNA POLYMERASE II TRANSCRIPTION SUBUNIT 10"/>
    <property type="match status" value="1"/>
</dbReference>
<organism evidence="1 2">
    <name type="scientific">Hymenolepis diminuta</name>
    <name type="common">Rat tapeworm</name>
    <dbReference type="NCBI Taxonomy" id="6216"/>
    <lineage>
        <taxon>Eukaryota</taxon>
        <taxon>Metazoa</taxon>
        <taxon>Spiralia</taxon>
        <taxon>Lophotrochozoa</taxon>
        <taxon>Platyhelminthes</taxon>
        <taxon>Cestoda</taxon>
        <taxon>Eucestoda</taxon>
        <taxon>Cyclophyllidea</taxon>
        <taxon>Hymenolepididae</taxon>
        <taxon>Hymenolepis</taxon>
    </lineage>
</organism>
<reference evidence="1 2" key="1">
    <citation type="submission" date="2019-07" db="EMBL/GenBank/DDBJ databases">
        <authorList>
            <person name="Jastrzebski P J."/>
            <person name="Paukszto L."/>
            <person name="Jastrzebski P J."/>
        </authorList>
    </citation>
    <scope>NUCLEOTIDE SEQUENCE [LARGE SCALE GENOMIC DNA]</scope>
    <source>
        <strain evidence="1 2">WMS-il1</strain>
    </source>
</reference>
<keyword evidence="2" id="KW-1185">Reference proteome</keyword>
<dbReference type="Proteomes" id="UP000321570">
    <property type="component" value="Unassembled WGS sequence"/>
</dbReference>
<dbReference type="Gene3D" id="1.10.287.370">
    <property type="match status" value="1"/>
</dbReference>
<dbReference type="CDD" id="cd23158">
    <property type="entry name" value="Prefoldin_UXT"/>
    <property type="match status" value="1"/>
</dbReference>
<dbReference type="InterPro" id="IPR009053">
    <property type="entry name" value="Prefoldin"/>
</dbReference>
<dbReference type="GO" id="GO:0016592">
    <property type="term" value="C:mediator complex"/>
    <property type="evidence" value="ECO:0007669"/>
    <property type="project" value="TreeGrafter"/>
</dbReference>
<protein>
    <submittedName>
        <fullName evidence="1">Uncharacterized protein</fullName>
    </submittedName>
</protein>
<dbReference type="AlphaFoldDB" id="A0A564Y6I4"/>
<evidence type="ECO:0000313" key="2">
    <source>
        <dbReference type="Proteomes" id="UP000321570"/>
    </source>
</evidence>
<dbReference type="PANTHER" id="PTHR13345:SF9">
    <property type="entry name" value="PROTEIN UXT"/>
    <property type="match status" value="1"/>
</dbReference>
<accession>A0A564Y6I4</accession>
<dbReference type="GO" id="GO:0045944">
    <property type="term" value="P:positive regulation of transcription by RNA polymerase II"/>
    <property type="evidence" value="ECO:0007669"/>
    <property type="project" value="TreeGrafter"/>
</dbReference>
<dbReference type="SUPFAM" id="SSF46579">
    <property type="entry name" value="Prefoldin"/>
    <property type="match status" value="1"/>
</dbReference>
<dbReference type="Pfam" id="PF02996">
    <property type="entry name" value="Prefoldin"/>
    <property type="match status" value="1"/>
</dbReference>
<proteinExistence type="predicted"/>